<comment type="caution">
    <text evidence="2">The sequence shown here is derived from an EMBL/GenBank/DDBJ whole genome shotgun (WGS) entry which is preliminary data.</text>
</comment>
<dbReference type="AlphaFoldDB" id="A0A8K0UQ00"/>
<keyword evidence="1" id="KW-0812">Transmembrane</keyword>
<keyword evidence="1" id="KW-1133">Transmembrane helix</keyword>
<protein>
    <submittedName>
        <fullName evidence="2">Uncharacterized protein</fullName>
    </submittedName>
</protein>
<name>A0A8K0UQ00_9AGAR</name>
<evidence type="ECO:0000256" key="1">
    <source>
        <dbReference type="SAM" id="Phobius"/>
    </source>
</evidence>
<reference evidence="2" key="1">
    <citation type="journal article" date="2021" name="New Phytol.">
        <title>Evolutionary innovations through gain and loss of genes in the ectomycorrhizal Boletales.</title>
        <authorList>
            <person name="Wu G."/>
            <person name="Miyauchi S."/>
            <person name="Morin E."/>
            <person name="Kuo A."/>
            <person name="Drula E."/>
            <person name="Varga T."/>
            <person name="Kohler A."/>
            <person name="Feng B."/>
            <person name="Cao Y."/>
            <person name="Lipzen A."/>
            <person name="Daum C."/>
            <person name="Hundley H."/>
            <person name="Pangilinan J."/>
            <person name="Johnson J."/>
            <person name="Barry K."/>
            <person name="LaButti K."/>
            <person name="Ng V."/>
            <person name="Ahrendt S."/>
            <person name="Min B."/>
            <person name="Choi I.G."/>
            <person name="Park H."/>
            <person name="Plett J.M."/>
            <person name="Magnuson J."/>
            <person name="Spatafora J.W."/>
            <person name="Nagy L.G."/>
            <person name="Henrissat B."/>
            <person name="Grigoriev I.V."/>
            <person name="Yang Z.L."/>
            <person name="Xu J."/>
            <person name="Martin F.M."/>
        </authorList>
    </citation>
    <scope>NUCLEOTIDE SEQUENCE</scope>
    <source>
        <strain evidence="2">KKN 215</strain>
    </source>
</reference>
<gene>
    <name evidence="2" type="ORF">BXZ70DRAFT_132653</name>
</gene>
<dbReference type="Proteomes" id="UP000813824">
    <property type="component" value="Unassembled WGS sequence"/>
</dbReference>
<keyword evidence="1" id="KW-0472">Membrane</keyword>
<proteinExistence type="predicted"/>
<feature type="transmembrane region" description="Helical" evidence="1">
    <location>
        <begin position="164"/>
        <end position="185"/>
    </location>
</feature>
<evidence type="ECO:0000313" key="2">
    <source>
        <dbReference type="EMBL" id="KAH8100854.1"/>
    </source>
</evidence>
<dbReference type="EMBL" id="JAEVFJ010000014">
    <property type="protein sequence ID" value="KAH8100854.1"/>
    <property type="molecule type" value="Genomic_DNA"/>
</dbReference>
<accession>A0A8K0UQ00</accession>
<keyword evidence="3" id="KW-1185">Reference proteome</keyword>
<sequence>MPIIESQDQRIAYYGSWTHYTIRVGDNPTNITANETVTMTAEDGSSLRVIFGLNDTDISATTSLPSETGIQISVCGFVITERPDVKLNITFTIDDETPSLYGFESMINQTCFWNSSLLDIAQDHTLTIDVVNATGSQGGLFLDYLDVTTTPFPPKPSSSRHTGGIIGGTLGATALLMLCLFVLWIRKRRLDRKAYFTSRAETLGHRLSVLGAKQSITSKGQPLAAVMGSKISPLAE</sequence>
<evidence type="ECO:0000313" key="3">
    <source>
        <dbReference type="Proteomes" id="UP000813824"/>
    </source>
</evidence>
<organism evidence="2 3">
    <name type="scientific">Cristinia sonorae</name>
    <dbReference type="NCBI Taxonomy" id="1940300"/>
    <lineage>
        <taxon>Eukaryota</taxon>
        <taxon>Fungi</taxon>
        <taxon>Dikarya</taxon>
        <taxon>Basidiomycota</taxon>
        <taxon>Agaricomycotina</taxon>
        <taxon>Agaricomycetes</taxon>
        <taxon>Agaricomycetidae</taxon>
        <taxon>Agaricales</taxon>
        <taxon>Pleurotineae</taxon>
        <taxon>Stephanosporaceae</taxon>
        <taxon>Cristinia</taxon>
    </lineage>
</organism>